<dbReference type="EMBL" id="CH408162">
    <property type="protein sequence ID" value="EDK41804.2"/>
    <property type="molecule type" value="Genomic_DNA"/>
</dbReference>
<sequence>MSNAKPQYQLELSRLSFSILQAQYTLFLSVHRPLAGSGYKSDTSHGLFQGQVDIFAYSKYCSDNLSEKVFHPFPRSEPRSDRIRFRTMMFSNNRVLHIMTLPASRTGVANDKNCRTEHISSLFRCAHSSVLRKRSHFPIDSPLNVERSVQEDAIFVLLISLAHVVASPFMNSAWFWCSRILAALH</sequence>
<dbReference type="KEGG" id="pgu:PGUG_05903"/>
<dbReference type="VEuPathDB" id="FungiDB:PGUG_05903"/>
<evidence type="ECO:0000313" key="3">
    <source>
        <dbReference type="Proteomes" id="UP000001997"/>
    </source>
</evidence>
<accession>A5DRK2</accession>
<gene>
    <name evidence="2" type="ORF">PGUG_05903</name>
</gene>
<dbReference type="GeneID" id="5123966"/>
<reference evidence="2 3" key="1">
    <citation type="journal article" date="2009" name="Nature">
        <title>Evolution of pathogenicity and sexual reproduction in eight Candida genomes.</title>
        <authorList>
            <person name="Butler G."/>
            <person name="Rasmussen M.D."/>
            <person name="Lin M.F."/>
            <person name="Santos M.A."/>
            <person name="Sakthikumar S."/>
            <person name="Munro C.A."/>
            <person name="Rheinbay E."/>
            <person name="Grabherr M."/>
            <person name="Forche A."/>
            <person name="Reedy J.L."/>
            <person name="Agrafioti I."/>
            <person name="Arnaud M.B."/>
            <person name="Bates S."/>
            <person name="Brown A.J."/>
            <person name="Brunke S."/>
            <person name="Costanzo M.C."/>
            <person name="Fitzpatrick D.A."/>
            <person name="de Groot P.W."/>
            <person name="Harris D."/>
            <person name="Hoyer L.L."/>
            <person name="Hube B."/>
            <person name="Klis F.M."/>
            <person name="Kodira C."/>
            <person name="Lennard N."/>
            <person name="Logue M.E."/>
            <person name="Martin R."/>
            <person name="Neiman A.M."/>
            <person name="Nikolaou E."/>
            <person name="Quail M.A."/>
            <person name="Quinn J."/>
            <person name="Santos M.C."/>
            <person name="Schmitzberger F.F."/>
            <person name="Sherlock G."/>
            <person name="Shah P."/>
            <person name="Silverstein K.A."/>
            <person name="Skrzypek M.S."/>
            <person name="Soll D."/>
            <person name="Staggs R."/>
            <person name="Stansfield I."/>
            <person name="Stumpf M.P."/>
            <person name="Sudbery P.E."/>
            <person name="Srikantha T."/>
            <person name="Zeng Q."/>
            <person name="Berman J."/>
            <person name="Berriman M."/>
            <person name="Heitman J."/>
            <person name="Gow N.A."/>
            <person name="Lorenz M.C."/>
            <person name="Birren B.W."/>
            <person name="Kellis M."/>
            <person name="Cuomo C.A."/>
        </authorList>
    </citation>
    <scope>NUCLEOTIDE SEQUENCE [LARGE SCALE GENOMIC DNA]</scope>
    <source>
        <strain evidence="3">ATCC 6260 / CBS 566 / DSM 6381 / JCM 1539 / NBRC 10279 / NRRL Y-324</strain>
    </source>
</reference>
<evidence type="ECO:0000256" key="1">
    <source>
        <dbReference type="SAM" id="Phobius"/>
    </source>
</evidence>
<evidence type="ECO:0000313" key="2">
    <source>
        <dbReference type="EMBL" id="EDK41804.2"/>
    </source>
</evidence>
<keyword evidence="1" id="KW-1133">Transmembrane helix</keyword>
<dbReference type="RefSeq" id="XP_001482139.2">
    <property type="nucleotide sequence ID" value="XM_001482089.1"/>
</dbReference>
<protein>
    <submittedName>
        <fullName evidence="2">Uncharacterized protein</fullName>
    </submittedName>
</protein>
<organism evidence="2 3">
    <name type="scientific">Meyerozyma guilliermondii (strain ATCC 6260 / CBS 566 / DSM 6381 / JCM 1539 / NBRC 10279 / NRRL Y-324)</name>
    <name type="common">Yeast</name>
    <name type="synonym">Candida guilliermondii</name>
    <dbReference type="NCBI Taxonomy" id="294746"/>
    <lineage>
        <taxon>Eukaryota</taxon>
        <taxon>Fungi</taxon>
        <taxon>Dikarya</taxon>
        <taxon>Ascomycota</taxon>
        <taxon>Saccharomycotina</taxon>
        <taxon>Pichiomycetes</taxon>
        <taxon>Debaryomycetaceae</taxon>
        <taxon>Meyerozyma</taxon>
    </lineage>
</organism>
<dbReference type="AlphaFoldDB" id="A5DRK2"/>
<dbReference type="Proteomes" id="UP000001997">
    <property type="component" value="Unassembled WGS sequence"/>
</dbReference>
<keyword evidence="1" id="KW-0472">Membrane</keyword>
<name>A5DRK2_PICGU</name>
<feature type="transmembrane region" description="Helical" evidence="1">
    <location>
        <begin position="153"/>
        <end position="177"/>
    </location>
</feature>
<dbReference type="HOGENOM" id="CLU_1461839_0_0_1"/>
<keyword evidence="3" id="KW-1185">Reference proteome</keyword>
<dbReference type="InParanoid" id="A5DRK2"/>
<proteinExistence type="predicted"/>
<keyword evidence="1" id="KW-0812">Transmembrane</keyword>